<dbReference type="InterPro" id="IPR012967">
    <property type="entry name" value="COMT_dimerisation"/>
</dbReference>
<dbReference type="OrthoDB" id="1606438at2759"/>
<dbReference type="FunFam" id="3.40.50.150:FF:000223">
    <property type="entry name" value="Caffeic acid 3-O-methyltransferase"/>
    <property type="match status" value="1"/>
</dbReference>
<feature type="domain" description="O-methyltransferase dimerisation" evidence="5">
    <location>
        <begin position="17"/>
        <end position="109"/>
    </location>
</feature>
<dbReference type="GO" id="GO:0008171">
    <property type="term" value="F:O-methyltransferase activity"/>
    <property type="evidence" value="ECO:0007669"/>
    <property type="project" value="InterPro"/>
</dbReference>
<keyword evidence="1" id="KW-0489">Methyltransferase</keyword>
<dbReference type="GO" id="GO:0046983">
    <property type="term" value="F:protein dimerization activity"/>
    <property type="evidence" value="ECO:0007669"/>
    <property type="project" value="InterPro"/>
</dbReference>
<organism evidence="6 7">
    <name type="scientific">Corchorus olitorius</name>
    <dbReference type="NCBI Taxonomy" id="93759"/>
    <lineage>
        <taxon>Eukaryota</taxon>
        <taxon>Viridiplantae</taxon>
        <taxon>Streptophyta</taxon>
        <taxon>Embryophyta</taxon>
        <taxon>Tracheophyta</taxon>
        <taxon>Spermatophyta</taxon>
        <taxon>Magnoliopsida</taxon>
        <taxon>eudicotyledons</taxon>
        <taxon>Gunneridae</taxon>
        <taxon>Pentapetalae</taxon>
        <taxon>rosids</taxon>
        <taxon>malvids</taxon>
        <taxon>Malvales</taxon>
        <taxon>Malvaceae</taxon>
        <taxon>Grewioideae</taxon>
        <taxon>Apeibeae</taxon>
        <taxon>Corchorus</taxon>
    </lineage>
</organism>
<comment type="caution">
    <text evidence="6">The sequence shown here is derived from an EMBL/GenBank/DDBJ whole genome shotgun (WGS) entry which is preliminary data.</text>
</comment>
<evidence type="ECO:0000259" key="4">
    <source>
        <dbReference type="Pfam" id="PF00891"/>
    </source>
</evidence>
<keyword evidence="3" id="KW-0949">S-adenosyl-L-methionine</keyword>
<protein>
    <submittedName>
        <fullName evidence="6">O-methyltransferase, family 2</fullName>
    </submittedName>
</protein>
<dbReference type="Gene3D" id="3.40.50.150">
    <property type="entry name" value="Vaccinia Virus protein VP39"/>
    <property type="match status" value="1"/>
</dbReference>
<dbReference type="Pfam" id="PF08100">
    <property type="entry name" value="Dimerisation"/>
    <property type="match status" value="1"/>
</dbReference>
<gene>
    <name evidence="6" type="ORF">COLO4_22244</name>
</gene>
<dbReference type="SUPFAM" id="SSF46785">
    <property type="entry name" value="Winged helix' DNA-binding domain"/>
    <property type="match status" value="1"/>
</dbReference>
<dbReference type="Proteomes" id="UP000187203">
    <property type="component" value="Unassembled WGS sequence"/>
</dbReference>
<dbReference type="InterPro" id="IPR029063">
    <property type="entry name" value="SAM-dependent_MTases_sf"/>
</dbReference>
<dbReference type="PIRSF" id="PIRSF005739">
    <property type="entry name" value="O-mtase"/>
    <property type="match status" value="1"/>
</dbReference>
<dbReference type="InterPro" id="IPR016461">
    <property type="entry name" value="COMT-like"/>
</dbReference>
<dbReference type="InterPro" id="IPR036390">
    <property type="entry name" value="WH_DNA-bd_sf"/>
</dbReference>
<name>A0A1R3IN95_9ROSI</name>
<dbReference type="STRING" id="93759.A0A1R3IN95"/>
<dbReference type="Gene3D" id="1.10.10.10">
    <property type="entry name" value="Winged helix-like DNA-binding domain superfamily/Winged helix DNA-binding domain"/>
    <property type="match status" value="1"/>
</dbReference>
<evidence type="ECO:0000256" key="2">
    <source>
        <dbReference type="ARBA" id="ARBA00022679"/>
    </source>
</evidence>
<dbReference type="InterPro" id="IPR001077">
    <property type="entry name" value="COMT_C"/>
</dbReference>
<dbReference type="SUPFAM" id="SSF53335">
    <property type="entry name" value="S-adenosyl-L-methionine-dependent methyltransferases"/>
    <property type="match status" value="1"/>
</dbReference>
<proteinExistence type="predicted"/>
<evidence type="ECO:0000313" key="7">
    <source>
        <dbReference type="Proteomes" id="UP000187203"/>
    </source>
</evidence>
<evidence type="ECO:0000256" key="3">
    <source>
        <dbReference type="ARBA" id="ARBA00022691"/>
    </source>
</evidence>
<evidence type="ECO:0000259" key="5">
    <source>
        <dbReference type="Pfam" id="PF08100"/>
    </source>
</evidence>
<dbReference type="PANTHER" id="PTHR11746">
    <property type="entry name" value="O-METHYLTRANSFERASE"/>
    <property type="match status" value="1"/>
</dbReference>
<dbReference type="GO" id="GO:0032259">
    <property type="term" value="P:methylation"/>
    <property type="evidence" value="ECO:0007669"/>
    <property type="project" value="UniProtKB-KW"/>
</dbReference>
<evidence type="ECO:0000256" key="1">
    <source>
        <dbReference type="ARBA" id="ARBA00022603"/>
    </source>
</evidence>
<keyword evidence="2" id="KW-0808">Transferase</keyword>
<dbReference type="AlphaFoldDB" id="A0A1R3IN95"/>
<dbReference type="InterPro" id="IPR036388">
    <property type="entry name" value="WH-like_DNA-bd_sf"/>
</dbReference>
<sequence length="357" mass="39392">MEDDKVNSRDKARIAIMELANMISVPMSLNAVVRLNVPDAIWQGGANTPLSAAQILSLVLPSGGGDAENLQRVLRMLTSYGVFTEHLEDSSSSERKYSLTDIGKTLVTDADGLSYGPYVLQHHQDALMGAWSLVHEAVLDPTTEPFVKANGEPAYSYYGKKPEMNGLMQKAMAGVSVPFMKNVLNSYNGFEGVNKLVDVGGSAGDCLRMILQKHPTVKEAINFDLPEVVAKAPHIPGVIHVGGDMFKSIPAADAIFMKWILTTWTDDECKLIMENCYKALPVGGKLIACEPVLPKESDDSHRTRALLEGDIFVMTIYRAKGKHRTEEEFKQLGLSAGFPHFRAFYFHDFHTVLEFQK</sequence>
<keyword evidence="7" id="KW-1185">Reference proteome</keyword>
<evidence type="ECO:0000313" key="6">
    <source>
        <dbReference type="EMBL" id="OMO84033.1"/>
    </source>
</evidence>
<dbReference type="Pfam" id="PF00891">
    <property type="entry name" value="Methyltransf_2"/>
    <property type="match status" value="1"/>
</dbReference>
<dbReference type="PROSITE" id="PS51683">
    <property type="entry name" value="SAM_OMT_II"/>
    <property type="match status" value="1"/>
</dbReference>
<accession>A0A1R3IN95</accession>
<feature type="domain" description="O-methyltransferase C-terminal" evidence="4">
    <location>
        <begin position="131"/>
        <end position="338"/>
    </location>
</feature>
<reference evidence="7" key="1">
    <citation type="submission" date="2013-09" db="EMBL/GenBank/DDBJ databases">
        <title>Corchorus olitorius genome sequencing.</title>
        <authorList>
            <person name="Alam M."/>
            <person name="Haque M.S."/>
            <person name="Islam M.S."/>
            <person name="Emdad E.M."/>
            <person name="Islam M.M."/>
            <person name="Ahmed B."/>
            <person name="Halim A."/>
            <person name="Hossen Q.M.M."/>
            <person name="Hossain M.Z."/>
            <person name="Ahmed R."/>
            <person name="Khan M.M."/>
            <person name="Islam R."/>
            <person name="Rashid M.M."/>
            <person name="Khan S.A."/>
            <person name="Rahman M.S."/>
            <person name="Alam M."/>
            <person name="Yahiya A.S."/>
            <person name="Khan M.S."/>
            <person name="Azam M.S."/>
            <person name="Haque T."/>
            <person name="Lashkar M.Z.H."/>
            <person name="Akhand A.I."/>
            <person name="Morshed G."/>
            <person name="Roy S."/>
            <person name="Uddin K.S."/>
            <person name="Rabeya T."/>
            <person name="Hossain A.S."/>
            <person name="Chowdhury A."/>
            <person name="Snigdha A.R."/>
            <person name="Mortoza M.S."/>
            <person name="Matin S.A."/>
            <person name="Hoque S.M.E."/>
            <person name="Islam M.K."/>
            <person name="Roy D.K."/>
            <person name="Haider R."/>
            <person name="Moosa M.M."/>
            <person name="Elias S.M."/>
            <person name="Hasan A.M."/>
            <person name="Jahan S."/>
            <person name="Shafiuddin M."/>
            <person name="Mahmood N."/>
            <person name="Shommy N.S."/>
        </authorList>
    </citation>
    <scope>NUCLEOTIDE SEQUENCE [LARGE SCALE GENOMIC DNA]</scope>
    <source>
        <strain evidence="7">cv. O-4</strain>
    </source>
</reference>
<dbReference type="EMBL" id="AWUE01017895">
    <property type="protein sequence ID" value="OMO84033.1"/>
    <property type="molecule type" value="Genomic_DNA"/>
</dbReference>